<keyword evidence="9" id="KW-1185">Reference proteome</keyword>
<accession>E0VGX9</accession>
<feature type="compositionally biased region" description="Basic and acidic residues" evidence="6">
    <location>
        <begin position="714"/>
        <end position="734"/>
    </location>
</feature>
<dbReference type="KEGG" id="phu:Phum_PHUM194820"/>
<dbReference type="GO" id="GO:0000226">
    <property type="term" value="P:microtubule cytoskeleton organization"/>
    <property type="evidence" value="ECO:0007669"/>
    <property type="project" value="InterPro"/>
</dbReference>
<dbReference type="EnsemblMetazoa" id="PHUM194820-RA">
    <property type="protein sequence ID" value="PHUM194820-PA"/>
    <property type="gene ID" value="PHUM194820"/>
</dbReference>
<feature type="compositionally biased region" description="Basic and acidic residues" evidence="6">
    <location>
        <begin position="455"/>
        <end position="480"/>
    </location>
</feature>
<evidence type="ECO:0000313" key="7">
    <source>
        <dbReference type="EMBL" id="EEB12635.1"/>
    </source>
</evidence>
<feature type="compositionally biased region" description="Low complexity" evidence="6">
    <location>
        <begin position="321"/>
        <end position="332"/>
    </location>
</feature>
<comment type="subcellular location">
    <subcellularLocation>
        <location evidence="1">Cytoplasm</location>
        <location evidence="1">Cytoskeleton</location>
    </subcellularLocation>
</comment>
<feature type="compositionally biased region" description="Polar residues" evidence="6">
    <location>
        <begin position="494"/>
        <end position="517"/>
    </location>
</feature>
<feature type="compositionally biased region" description="Polar residues" evidence="6">
    <location>
        <begin position="773"/>
        <end position="791"/>
    </location>
</feature>
<evidence type="ECO:0000256" key="4">
    <source>
        <dbReference type="ARBA" id="ARBA00023054"/>
    </source>
</evidence>
<dbReference type="Proteomes" id="UP000009046">
    <property type="component" value="Unassembled WGS sequence"/>
</dbReference>
<dbReference type="InterPro" id="IPR008604">
    <property type="entry name" value="MAP7_fam"/>
</dbReference>
<organism>
    <name type="scientific">Pediculus humanus subsp. corporis</name>
    <name type="common">Body louse</name>
    <dbReference type="NCBI Taxonomy" id="121224"/>
    <lineage>
        <taxon>Eukaryota</taxon>
        <taxon>Metazoa</taxon>
        <taxon>Ecdysozoa</taxon>
        <taxon>Arthropoda</taxon>
        <taxon>Hexapoda</taxon>
        <taxon>Insecta</taxon>
        <taxon>Pterygota</taxon>
        <taxon>Neoptera</taxon>
        <taxon>Paraneoptera</taxon>
        <taxon>Psocodea</taxon>
        <taxon>Troctomorpha</taxon>
        <taxon>Phthiraptera</taxon>
        <taxon>Anoplura</taxon>
        <taxon>Pediculidae</taxon>
        <taxon>Pediculus</taxon>
    </lineage>
</organism>
<evidence type="ECO:0000256" key="5">
    <source>
        <dbReference type="ARBA" id="ARBA00023212"/>
    </source>
</evidence>
<reference evidence="7" key="1">
    <citation type="submission" date="2007-04" db="EMBL/GenBank/DDBJ databases">
        <title>Annotation of Pediculus humanus corporis strain USDA.</title>
        <authorList>
            <person name="Kirkness E."/>
            <person name="Hannick L."/>
            <person name="Hass B."/>
            <person name="Bruggner R."/>
            <person name="Lawson D."/>
            <person name="Bidwell S."/>
            <person name="Joardar V."/>
            <person name="Caler E."/>
            <person name="Walenz B."/>
            <person name="Inman J."/>
            <person name="Schobel S."/>
            <person name="Galinsky K."/>
            <person name="Amedeo P."/>
            <person name="Strausberg R."/>
        </authorList>
    </citation>
    <scope>NUCLEOTIDE SEQUENCE</scope>
    <source>
        <strain evidence="7">USDA</strain>
    </source>
</reference>
<comment type="similarity">
    <text evidence="2">Belongs to the MAP7 family.</text>
</comment>
<dbReference type="VEuPathDB" id="VectorBase:PHUM194820"/>
<dbReference type="InParanoid" id="E0VGX9"/>
<dbReference type="CTD" id="8240295"/>
<evidence type="ECO:0000313" key="9">
    <source>
        <dbReference type="Proteomes" id="UP000009046"/>
    </source>
</evidence>
<feature type="region of interest" description="Disordered" evidence="6">
    <location>
        <begin position="306"/>
        <end position="553"/>
    </location>
</feature>
<keyword evidence="4" id="KW-0175">Coiled coil</keyword>
<feature type="compositionally biased region" description="Polar residues" evidence="6">
    <location>
        <begin position="735"/>
        <end position="747"/>
    </location>
</feature>
<reference evidence="8" key="3">
    <citation type="submission" date="2020-05" db="UniProtKB">
        <authorList>
            <consortium name="EnsemblMetazoa"/>
        </authorList>
    </citation>
    <scope>IDENTIFICATION</scope>
    <source>
        <strain evidence="8">USDA</strain>
    </source>
</reference>
<gene>
    <name evidence="8" type="primary">8240295</name>
    <name evidence="7" type="ORF">Phum_PHUM194820</name>
</gene>
<feature type="region of interest" description="Disordered" evidence="6">
    <location>
        <begin position="134"/>
        <end position="167"/>
    </location>
</feature>
<dbReference type="Pfam" id="PF05672">
    <property type="entry name" value="MAP7"/>
    <property type="match status" value="1"/>
</dbReference>
<dbReference type="PANTHER" id="PTHR15073">
    <property type="entry name" value="MICROTUBULE-ASSOCIATED PROTEIN"/>
    <property type="match status" value="1"/>
</dbReference>
<dbReference type="GO" id="GO:0015630">
    <property type="term" value="C:microtubule cytoskeleton"/>
    <property type="evidence" value="ECO:0007669"/>
    <property type="project" value="InterPro"/>
</dbReference>
<reference evidence="7" key="2">
    <citation type="submission" date="2007-04" db="EMBL/GenBank/DDBJ databases">
        <title>The genome of the human body louse.</title>
        <authorList>
            <consortium name="The Human Body Louse Genome Consortium"/>
            <person name="Kirkness E."/>
            <person name="Walenz B."/>
            <person name="Hass B."/>
            <person name="Bruggner R."/>
            <person name="Strausberg R."/>
        </authorList>
    </citation>
    <scope>NUCLEOTIDE SEQUENCE</scope>
    <source>
        <strain evidence="7">USDA</strain>
    </source>
</reference>
<dbReference type="AlphaFoldDB" id="E0VGX9"/>
<name>E0VGX9_PEDHC</name>
<dbReference type="EMBL" id="AAZO01002261">
    <property type="status" value="NOT_ANNOTATED_CDS"/>
    <property type="molecule type" value="Genomic_DNA"/>
</dbReference>
<evidence type="ECO:0000256" key="2">
    <source>
        <dbReference type="ARBA" id="ARBA00007525"/>
    </source>
</evidence>
<dbReference type="PANTHER" id="PTHR15073:SF1">
    <property type="entry name" value="RETICULOCYTE-BINDING PROTEIN HOMOLOG 2A"/>
    <property type="match status" value="1"/>
</dbReference>
<evidence type="ECO:0000256" key="3">
    <source>
        <dbReference type="ARBA" id="ARBA00022490"/>
    </source>
</evidence>
<evidence type="ECO:0000256" key="6">
    <source>
        <dbReference type="SAM" id="MobiDB-lite"/>
    </source>
</evidence>
<feature type="compositionally biased region" description="Basic and acidic residues" evidence="6">
    <location>
        <begin position="379"/>
        <end position="398"/>
    </location>
</feature>
<protein>
    <submittedName>
        <fullName evidence="7 8">Nucleosome-binding protein, putative</fullName>
    </submittedName>
</protein>
<feature type="compositionally biased region" description="Low complexity" evidence="6">
    <location>
        <begin position="346"/>
        <end position="360"/>
    </location>
</feature>
<feature type="compositionally biased region" description="Polar residues" evidence="6">
    <location>
        <begin position="66"/>
        <end position="76"/>
    </location>
</feature>
<feature type="compositionally biased region" description="Low complexity" evidence="6">
    <location>
        <begin position="481"/>
        <end position="493"/>
    </location>
</feature>
<evidence type="ECO:0000256" key="1">
    <source>
        <dbReference type="ARBA" id="ARBA00004245"/>
    </source>
</evidence>
<feature type="region of interest" description="Disordered" evidence="6">
    <location>
        <begin position="626"/>
        <end position="662"/>
    </location>
</feature>
<feature type="region of interest" description="Disordered" evidence="6">
    <location>
        <begin position="687"/>
        <end position="798"/>
    </location>
</feature>
<feature type="region of interest" description="Disordered" evidence="6">
    <location>
        <begin position="244"/>
        <end position="283"/>
    </location>
</feature>
<feature type="region of interest" description="Disordered" evidence="6">
    <location>
        <begin position="190"/>
        <end position="225"/>
    </location>
</feature>
<dbReference type="HOGENOM" id="CLU_004296_1_1_1"/>
<dbReference type="RefSeq" id="XP_002425373.1">
    <property type="nucleotide sequence ID" value="XM_002425328.1"/>
</dbReference>
<keyword evidence="3" id="KW-0963">Cytoplasm</keyword>
<dbReference type="OMA" id="ARIETKK"/>
<dbReference type="STRING" id="121224.E0VGX9"/>
<dbReference type="EMBL" id="DS235154">
    <property type="protein sequence ID" value="EEB12635.1"/>
    <property type="molecule type" value="Genomic_DNA"/>
</dbReference>
<dbReference type="InterPro" id="IPR051483">
    <property type="entry name" value="MAP7_domain-containing"/>
</dbReference>
<feature type="region of interest" description="Disordered" evidence="6">
    <location>
        <begin position="66"/>
        <end position="118"/>
    </location>
</feature>
<keyword evidence="5" id="KW-0206">Cytoskeleton</keyword>
<feature type="compositionally biased region" description="Basic and acidic residues" evidence="6">
    <location>
        <begin position="94"/>
        <end position="104"/>
    </location>
</feature>
<feature type="compositionally biased region" description="Polar residues" evidence="6">
    <location>
        <begin position="245"/>
        <end position="276"/>
    </location>
</feature>
<dbReference type="EMBL" id="AAZO01002260">
    <property type="status" value="NOT_ANNOTATED_CDS"/>
    <property type="molecule type" value="Genomic_DNA"/>
</dbReference>
<dbReference type="eggNOG" id="ENOG502QRJ9">
    <property type="taxonomic scope" value="Eukaryota"/>
</dbReference>
<proteinExistence type="inferred from homology"/>
<dbReference type="GeneID" id="8240295"/>
<feature type="compositionally biased region" description="Low complexity" evidence="6">
    <location>
        <begin position="427"/>
        <end position="445"/>
    </location>
</feature>
<sequence length="829" mass="93649">MEKVEERKRQIWEAEKERREAIVRKNQEREARIETKKRNERSSIVFAFGSSTPRLLETTDSSNSFWGPRRATSTANLRLFPTTTTTPTNPLSRRPSERELEPKKRASSAGGLYRNPGDLMSTSMYEVFHWDTEPSSKPRLSLAPNPDPLLSNIDDPSSGPLNPHLSKSFHISHAAGDSDISPAMSASHLRIGRRKTDLMPTIPSPRDGTTSRPTSGSRSLARTPGRAYSMARLDILAQPRVVHSNPYSQPLSGSSKSMSRSTNHLVESKEFQSNTLTKKDTSKSMMQLHSKGQSLNFIQPRMTRAQRLRNKAKAMASSTKSLSPDGGLSSGDTTPSRPGSVLSQCSFTSASTPTPTPRLRSAPRKPRPFSIHITGVTKDSQKIDSPSEEKSKLKELKATKPTGVKQQIRKQNLPKSDDVTKRQQGIGNNNNNNNSNNNGNGMNNNKIDVETNASEEIKSEKTNENNKEELIVKDNNETKENNVVNNNNNNNNNITTSDVGAQNSNQNIMTKSTKNIQNGKKESSSNDNDNSGSIDDESGKVNVMTRSKISTEEEAKAALAERRRVAREQAEREAEAERLRLEMEAKLEAERLRKEEEEQRLAEEEQLRLLEEARKMEEDRLMQAIQEAKKREEEEKEKRQQEELVRLEKEEAGRKAREEAERQRIEMAERLKREEEERQARRKRVEAIMKRTRKNPENSTNKADSEKGEEDGTEHEKDEPKNKLEVFLHGERMSTDMTLTNGQTTSQDNNHHNHHHHHHNDDDKEEEMLDSNLIDNNHSNGVDITTNNSLDNNKKEEEDCLNSNSTLVTPLIGFQGKTKETSVTADYMA</sequence>
<feature type="compositionally biased region" description="Low complexity" evidence="6">
    <location>
        <begin position="208"/>
        <end position="219"/>
    </location>
</feature>
<feature type="compositionally biased region" description="Polar residues" evidence="6">
    <location>
        <begin position="333"/>
        <end position="345"/>
    </location>
</feature>
<dbReference type="OrthoDB" id="6433611at2759"/>
<evidence type="ECO:0000313" key="8">
    <source>
        <dbReference type="EnsemblMetazoa" id="PHUM194820-PA"/>
    </source>
</evidence>